<organism evidence="8">
    <name type="scientific">uncultured delta proteobacterium</name>
    <dbReference type="NCBI Taxonomy" id="34034"/>
    <lineage>
        <taxon>Bacteria</taxon>
        <taxon>Deltaproteobacteria</taxon>
        <taxon>environmental samples</taxon>
    </lineage>
</organism>
<dbReference type="GO" id="GO:0008855">
    <property type="term" value="F:exodeoxyribonuclease VII activity"/>
    <property type="evidence" value="ECO:0007669"/>
    <property type="project" value="UniProtKB-UniRule"/>
</dbReference>
<dbReference type="Pfam" id="PF02609">
    <property type="entry name" value="Exonuc_VII_S"/>
    <property type="match status" value="1"/>
</dbReference>
<evidence type="ECO:0000256" key="6">
    <source>
        <dbReference type="HAMAP-Rule" id="MF_00337"/>
    </source>
</evidence>
<comment type="function">
    <text evidence="6">Bidirectionally degrades single-stranded DNA into large acid-insoluble oligonucleotides, which are then degraded further into small acid-soluble oligonucleotides.</text>
</comment>
<keyword evidence="3 6" id="KW-0540">Nuclease</keyword>
<gene>
    <name evidence="6" type="primary">xseB</name>
    <name evidence="8" type="ORF">KL86DPRO_10417</name>
</gene>
<dbReference type="PANTHER" id="PTHR34137">
    <property type="entry name" value="EXODEOXYRIBONUCLEASE 7 SMALL SUBUNIT"/>
    <property type="match status" value="1"/>
</dbReference>
<feature type="region of interest" description="Disordered" evidence="7">
    <location>
        <begin position="64"/>
        <end position="85"/>
    </location>
</feature>
<dbReference type="InterPro" id="IPR037004">
    <property type="entry name" value="Exonuc_VII_ssu_sf"/>
</dbReference>
<evidence type="ECO:0000256" key="7">
    <source>
        <dbReference type="SAM" id="MobiDB-lite"/>
    </source>
</evidence>
<dbReference type="PANTHER" id="PTHR34137:SF1">
    <property type="entry name" value="EXODEOXYRIBONUCLEASE 7 SMALL SUBUNIT"/>
    <property type="match status" value="1"/>
</dbReference>
<evidence type="ECO:0000313" key="8">
    <source>
        <dbReference type="EMBL" id="SBV92774.1"/>
    </source>
</evidence>
<comment type="catalytic activity">
    <reaction evidence="6">
        <text>Exonucleolytic cleavage in either 5'- to 3'- or 3'- to 5'-direction to yield nucleoside 5'-phosphates.</text>
        <dbReference type="EC" id="3.1.11.6"/>
    </reaction>
</comment>
<dbReference type="GO" id="GO:0005829">
    <property type="term" value="C:cytosol"/>
    <property type="evidence" value="ECO:0007669"/>
    <property type="project" value="TreeGrafter"/>
</dbReference>
<evidence type="ECO:0000256" key="1">
    <source>
        <dbReference type="ARBA" id="ARBA00009998"/>
    </source>
</evidence>
<dbReference type="EC" id="3.1.11.6" evidence="6"/>
<dbReference type="GO" id="GO:0009318">
    <property type="term" value="C:exodeoxyribonuclease VII complex"/>
    <property type="evidence" value="ECO:0007669"/>
    <property type="project" value="UniProtKB-UniRule"/>
</dbReference>
<dbReference type="SUPFAM" id="SSF116842">
    <property type="entry name" value="XseB-like"/>
    <property type="match status" value="1"/>
</dbReference>
<proteinExistence type="inferred from homology"/>
<comment type="similarity">
    <text evidence="1 6">Belongs to the XseB family.</text>
</comment>
<dbReference type="GO" id="GO:0006308">
    <property type="term" value="P:DNA catabolic process"/>
    <property type="evidence" value="ECO:0007669"/>
    <property type="project" value="UniProtKB-UniRule"/>
</dbReference>
<sequence length="85" mass="9552">MSQKPKFEKQMERLQWIVDELEKGDLALEKSVLLYKEGQILAAACREQLEKARLAVAVRDDSGLSAFPEASGSDMIHDEENDDDA</sequence>
<name>A0A212J096_9DELT</name>
<dbReference type="NCBIfam" id="TIGR01280">
    <property type="entry name" value="xseB"/>
    <property type="match status" value="1"/>
</dbReference>
<accession>A0A212J096</accession>
<keyword evidence="5 6" id="KW-0269">Exonuclease</keyword>
<protein>
    <recommendedName>
        <fullName evidence="6">Exodeoxyribonuclease 7 small subunit</fullName>
        <ecNumber evidence="6">3.1.11.6</ecNumber>
    </recommendedName>
    <alternativeName>
        <fullName evidence="6">Exodeoxyribonuclease VII small subunit</fullName>
        <shortName evidence="6">Exonuclease VII small subunit</shortName>
    </alternativeName>
</protein>
<dbReference type="EMBL" id="FLUQ01000001">
    <property type="protein sequence ID" value="SBV92774.1"/>
    <property type="molecule type" value="Genomic_DNA"/>
</dbReference>
<evidence type="ECO:0000256" key="5">
    <source>
        <dbReference type="ARBA" id="ARBA00022839"/>
    </source>
</evidence>
<dbReference type="InterPro" id="IPR003761">
    <property type="entry name" value="Exonuc_VII_S"/>
</dbReference>
<comment type="subunit">
    <text evidence="6">Heterooligomer composed of large and small subunits.</text>
</comment>
<evidence type="ECO:0000256" key="4">
    <source>
        <dbReference type="ARBA" id="ARBA00022801"/>
    </source>
</evidence>
<reference evidence="8" key="1">
    <citation type="submission" date="2016-04" db="EMBL/GenBank/DDBJ databases">
        <authorList>
            <person name="Evans L.H."/>
            <person name="Alamgir A."/>
            <person name="Owens N."/>
            <person name="Weber N.D."/>
            <person name="Virtaneva K."/>
            <person name="Barbian K."/>
            <person name="Babar A."/>
            <person name="Rosenke K."/>
        </authorList>
    </citation>
    <scope>NUCLEOTIDE SEQUENCE</scope>
    <source>
        <strain evidence="8">86</strain>
    </source>
</reference>
<keyword evidence="2 6" id="KW-0963">Cytoplasm</keyword>
<evidence type="ECO:0000256" key="3">
    <source>
        <dbReference type="ARBA" id="ARBA00022722"/>
    </source>
</evidence>
<dbReference type="HAMAP" id="MF_00337">
    <property type="entry name" value="Exonuc_7_S"/>
    <property type="match status" value="1"/>
</dbReference>
<dbReference type="Gene3D" id="1.10.287.1040">
    <property type="entry name" value="Exonuclease VII, small subunit"/>
    <property type="match status" value="1"/>
</dbReference>
<evidence type="ECO:0000256" key="2">
    <source>
        <dbReference type="ARBA" id="ARBA00022490"/>
    </source>
</evidence>
<comment type="subcellular location">
    <subcellularLocation>
        <location evidence="6">Cytoplasm</location>
    </subcellularLocation>
</comment>
<keyword evidence="4 6" id="KW-0378">Hydrolase</keyword>
<dbReference type="AlphaFoldDB" id="A0A212J096"/>